<feature type="transmembrane region" description="Helical" evidence="1">
    <location>
        <begin position="1030"/>
        <end position="1057"/>
    </location>
</feature>
<keyword evidence="1" id="KW-0812">Transmembrane</keyword>
<keyword evidence="1" id="KW-0472">Membrane</keyword>
<feature type="transmembrane region" description="Helical" evidence="1">
    <location>
        <begin position="959"/>
        <end position="984"/>
    </location>
</feature>
<dbReference type="SUPFAM" id="SSF82866">
    <property type="entry name" value="Multidrug efflux transporter AcrB transmembrane domain"/>
    <property type="match status" value="2"/>
</dbReference>
<dbReference type="InterPro" id="IPR027463">
    <property type="entry name" value="AcrB_DN_DC_subdom"/>
</dbReference>
<feature type="transmembrane region" description="Helical" evidence="1">
    <location>
        <begin position="489"/>
        <end position="509"/>
    </location>
</feature>
<dbReference type="PANTHER" id="PTHR32063:SF16">
    <property type="entry name" value="CATION EFFLUX SYSTEM (ACRB_ACRD_ACRF FAMILY)"/>
    <property type="match status" value="1"/>
</dbReference>
<evidence type="ECO:0000313" key="2">
    <source>
        <dbReference type="EMBL" id="BAV32422.1"/>
    </source>
</evidence>
<feature type="transmembrane region" description="Helical" evidence="1">
    <location>
        <begin position="907"/>
        <end position="926"/>
    </location>
</feature>
<dbReference type="RefSeq" id="WP_096359103.1">
    <property type="nucleotide sequence ID" value="NZ_AP014879.1"/>
</dbReference>
<evidence type="ECO:0000313" key="3">
    <source>
        <dbReference type="Proteomes" id="UP000243180"/>
    </source>
</evidence>
<dbReference type="OrthoDB" id="9757904at2"/>
<evidence type="ECO:0000256" key="1">
    <source>
        <dbReference type="SAM" id="Phobius"/>
    </source>
</evidence>
<proteinExistence type="predicted"/>
<feature type="transmembrane region" description="Helical" evidence="1">
    <location>
        <begin position="933"/>
        <end position="953"/>
    </location>
</feature>
<feature type="transmembrane region" description="Helical" evidence="1">
    <location>
        <begin position="355"/>
        <end position="375"/>
    </location>
</feature>
<dbReference type="SUPFAM" id="SSF82714">
    <property type="entry name" value="Multidrug efflux transporter AcrB TolC docking domain, DN and DC subdomains"/>
    <property type="match status" value="2"/>
</dbReference>
<feature type="transmembrane region" description="Helical" evidence="1">
    <location>
        <begin position="408"/>
        <end position="428"/>
    </location>
</feature>
<dbReference type="Gene3D" id="3.30.70.1440">
    <property type="entry name" value="Multidrug efflux transporter AcrB pore domain"/>
    <property type="match status" value="1"/>
</dbReference>
<keyword evidence="1" id="KW-1133">Transmembrane helix</keyword>
<dbReference type="Gene3D" id="3.30.2090.10">
    <property type="entry name" value="Multidrug efflux transporter AcrB TolC docking domain, DN and DC subdomains"/>
    <property type="match status" value="2"/>
</dbReference>
<feature type="transmembrane region" description="Helical" evidence="1">
    <location>
        <begin position="382"/>
        <end position="402"/>
    </location>
</feature>
<dbReference type="Gene3D" id="1.20.1640.10">
    <property type="entry name" value="Multidrug efflux transporter AcrB transmembrane domain"/>
    <property type="match status" value="2"/>
</dbReference>
<name>A0A1B4XCB8_9GAMM</name>
<dbReference type="Proteomes" id="UP000243180">
    <property type="component" value="Chromosome"/>
</dbReference>
<dbReference type="SUPFAM" id="SSF82693">
    <property type="entry name" value="Multidrug efflux transporter AcrB pore domain, PN1, PN2, PC1 and PC2 subdomains"/>
    <property type="match status" value="3"/>
</dbReference>
<feature type="transmembrane region" description="Helical" evidence="1">
    <location>
        <begin position="549"/>
        <end position="570"/>
    </location>
</feature>
<organism evidence="2 3">
    <name type="scientific">Sulfuricaulis limicola</name>
    <dbReference type="NCBI Taxonomy" id="1620215"/>
    <lineage>
        <taxon>Bacteria</taxon>
        <taxon>Pseudomonadati</taxon>
        <taxon>Pseudomonadota</taxon>
        <taxon>Gammaproteobacteria</taxon>
        <taxon>Acidiferrobacterales</taxon>
        <taxon>Acidiferrobacteraceae</taxon>
        <taxon>Sulfuricaulis</taxon>
    </lineage>
</organism>
<dbReference type="Pfam" id="PF00873">
    <property type="entry name" value="ACR_tran"/>
    <property type="match status" value="1"/>
</dbReference>
<dbReference type="InterPro" id="IPR001036">
    <property type="entry name" value="Acrflvin-R"/>
</dbReference>
<dbReference type="GO" id="GO:0042910">
    <property type="term" value="F:xenobiotic transmembrane transporter activity"/>
    <property type="evidence" value="ECO:0007669"/>
    <property type="project" value="TreeGrafter"/>
</dbReference>
<feature type="transmembrane region" description="Helical" evidence="1">
    <location>
        <begin position="1005"/>
        <end position="1024"/>
    </location>
</feature>
<accession>A0A1B4XCB8</accession>
<gene>
    <name evidence="2" type="ORF">SCL_0098</name>
</gene>
<keyword evidence="3" id="KW-1185">Reference proteome</keyword>
<dbReference type="Gene3D" id="3.30.70.1320">
    <property type="entry name" value="Multidrug efflux transporter AcrB pore domain like"/>
    <property type="match status" value="1"/>
</dbReference>
<sequence>MARNNQELNIAGRIAAYFIDSKLTLLIMAFAFLAGVFAFLVTPREENPSIVVPAANVIVSKPGATPDEIQQLIVKPLEAILQGLAGIDHTYGVAMNSQGVVTVQFEVGQNKEDSLVKLYDRIMSNLDRMPHGTLQPLIKPADVDDVPILTISLSCTTRDACEMRRIANEVLEELRRVEGTAFSFVHGGEPRKINVYLDLERLHAYNITLAEVRRVVAATNVDIPSGAFVGGNRVASVQAGGALRSASDVGDLVVGLSQHRPVYLKQVARIVDGPGEIERLHRIGYGPAFSGKRVADYETPAVTVAIAKRAGTNAVTVADAVLTTLERIRPTLIPEGVQVNVTRNDGAKADAAVNLLMEHLAIAIASVVALLVFFLGWRAASIVTVTIPLILFITLAVGFAAGQTINRITLFALILSLGLLVDDSIVVIENIFRHYAKKGADRLRGAIAAVNEIGKPTNLATFTVMFAFLPMFWVTGMMGPYMAPIPFNVPIAMLTSLAIAYTVAPWAAYRFLKVRGGEDLEHQEHHGRLERFYERWMGRLIASRGVRNGFFLGVGLVLLAVLLLPAFGWVKFQMLPKNNTNTFNITIDMPEGTSLEETDRVARLVGDVVRRHPEVETYEATVGEAGVADFNGLLRGANLKSGPHVADVRVNLRNKHDRGESSIDIVLELRPPIAELARQTGANIKLVEDPPGPPVRATILAELYGPDYAQLRKIAKELRREVFEQTEDVVDIDDSVTDDRTEHRIVVNRERAMLAGIAPAQVAETLHAFLAGLDASTVHLEFEKEPVPIRFRVPAADRAGPQDLSKIFFTSPQGRQVPLSDIARVESRVAPKPIFHKDQYPVVYVSGELGSSSQVYAVLKMWNWLRIHELPSGAKLTQYFMADPDTSGYALRWDGEMRLTLDVFRDLGSAFAVAIILIYLTLVGYYRSFAIPLIVMGAIPLTVVGVLPGHMIMGQHFTATSMIGVIALAGIVVRNSLLLIDFILEYRRAGHALDEAVLQAGVVRLRPILLTASAIILGTLIMAFDPVFGGLAISLIYGTFASTVLTLFVIPLVYFIYEHRRAAV</sequence>
<dbReference type="PRINTS" id="PR00702">
    <property type="entry name" value="ACRIFLAVINRP"/>
</dbReference>
<dbReference type="InParanoid" id="A0A1B4XCB8"/>
<feature type="transmembrane region" description="Helical" evidence="1">
    <location>
        <begin position="23"/>
        <end position="41"/>
    </location>
</feature>
<dbReference type="PANTHER" id="PTHR32063">
    <property type="match status" value="1"/>
</dbReference>
<dbReference type="GO" id="GO:0005886">
    <property type="term" value="C:plasma membrane"/>
    <property type="evidence" value="ECO:0007669"/>
    <property type="project" value="TreeGrafter"/>
</dbReference>
<feature type="transmembrane region" description="Helical" evidence="1">
    <location>
        <begin position="459"/>
        <end position="483"/>
    </location>
</feature>
<reference evidence="2 3" key="1">
    <citation type="submission" date="2015-05" db="EMBL/GenBank/DDBJ databases">
        <title>Complete genome sequence of a sulfur-oxidizing gammaproteobacterium strain HA5.</title>
        <authorList>
            <person name="Miura A."/>
            <person name="Kojima H."/>
            <person name="Fukui M."/>
        </authorList>
    </citation>
    <scope>NUCLEOTIDE SEQUENCE [LARGE SCALE GENOMIC DNA]</scope>
    <source>
        <strain evidence="2 3">HA5</strain>
    </source>
</reference>
<protein>
    <submittedName>
        <fullName evidence="2">Transporter</fullName>
    </submittedName>
</protein>
<dbReference type="AlphaFoldDB" id="A0A1B4XCB8"/>
<dbReference type="Gene3D" id="3.30.70.1430">
    <property type="entry name" value="Multidrug efflux transporter AcrB pore domain"/>
    <property type="match status" value="2"/>
</dbReference>
<dbReference type="EMBL" id="AP014879">
    <property type="protein sequence ID" value="BAV32422.1"/>
    <property type="molecule type" value="Genomic_DNA"/>
</dbReference>
<dbReference type="KEGG" id="slim:SCL_0098"/>